<organism evidence="2 3">
    <name type="scientific">Lysobacter gummosus</name>
    <dbReference type="NCBI Taxonomy" id="262324"/>
    <lineage>
        <taxon>Bacteria</taxon>
        <taxon>Pseudomonadati</taxon>
        <taxon>Pseudomonadota</taxon>
        <taxon>Gammaproteobacteria</taxon>
        <taxon>Lysobacterales</taxon>
        <taxon>Lysobacteraceae</taxon>
        <taxon>Lysobacter</taxon>
    </lineage>
</organism>
<proteinExistence type="predicted"/>
<dbReference type="RefSeq" id="WP_083512332.1">
    <property type="nucleotide sequence ID" value="NZ_CP011131.1"/>
</dbReference>
<reference evidence="2 3" key="1">
    <citation type="submission" date="2022-03" db="EMBL/GenBank/DDBJ databases">
        <title>Complete genome sequence of Lysobacter capsici VKM B-2533 and Lysobacter gummosus 10.1.1, promising sources of lytic agents.</title>
        <authorList>
            <person name="Tarlachkov S.V."/>
            <person name="Kudryakova I.V."/>
            <person name="Afoshin A.S."/>
            <person name="Leontyevskaya E.A."/>
            <person name="Leontyevskaya N.V."/>
        </authorList>
    </citation>
    <scope>NUCLEOTIDE SEQUENCE [LARGE SCALE GENOMIC DNA]</scope>
    <source>
        <strain evidence="2 3">10.1.1</strain>
    </source>
</reference>
<evidence type="ECO:0000259" key="1">
    <source>
        <dbReference type="Pfam" id="PF24720"/>
    </source>
</evidence>
<keyword evidence="3" id="KW-1185">Reference proteome</keyword>
<dbReference type="Proteomes" id="UP000829194">
    <property type="component" value="Chromosome"/>
</dbReference>
<name>A0ABY3XGG1_9GAMM</name>
<feature type="domain" description="DUF7673" evidence="1">
    <location>
        <begin position="9"/>
        <end position="89"/>
    </location>
</feature>
<accession>A0ABY3XGG1</accession>
<protein>
    <recommendedName>
        <fullName evidence="1">DUF7673 domain-containing protein</fullName>
    </recommendedName>
</protein>
<evidence type="ECO:0000313" key="3">
    <source>
        <dbReference type="Proteomes" id="UP000829194"/>
    </source>
</evidence>
<sequence length="95" mass="11097">MNDEIKKDLELLIDVASNDTGQSRRVANLLLSWWNADECGGFDPTDLWCLDSNIRDSALRLIIYVAKVQRHPDKLGYARQFERLVRTWRPHLITE</sequence>
<gene>
    <name evidence="2" type="ORF">MOV92_05575</name>
</gene>
<dbReference type="EMBL" id="CP093547">
    <property type="protein sequence ID" value="UNP30727.1"/>
    <property type="molecule type" value="Genomic_DNA"/>
</dbReference>
<dbReference type="InterPro" id="IPR056090">
    <property type="entry name" value="DUF7673"/>
</dbReference>
<dbReference type="Pfam" id="PF24720">
    <property type="entry name" value="DUF7673"/>
    <property type="match status" value="1"/>
</dbReference>
<evidence type="ECO:0000313" key="2">
    <source>
        <dbReference type="EMBL" id="UNP30727.1"/>
    </source>
</evidence>